<dbReference type="InterPro" id="IPR050109">
    <property type="entry name" value="HTH-type_TetR-like_transc_reg"/>
</dbReference>
<proteinExistence type="predicted"/>
<dbReference type="GO" id="GO:0003700">
    <property type="term" value="F:DNA-binding transcription factor activity"/>
    <property type="evidence" value="ECO:0007669"/>
    <property type="project" value="TreeGrafter"/>
</dbReference>
<feature type="transmembrane region" description="Helical" evidence="5">
    <location>
        <begin position="151"/>
        <end position="170"/>
    </location>
</feature>
<gene>
    <name evidence="7" type="primary">fadR_2</name>
    <name evidence="7" type="ORF">MOTE_22290</name>
</gene>
<evidence type="ECO:0000256" key="1">
    <source>
        <dbReference type="ARBA" id="ARBA00023015"/>
    </source>
</evidence>
<evidence type="ECO:0000313" key="8">
    <source>
        <dbReference type="Proteomes" id="UP000182811"/>
    </source>
</evidence>
<dbReference type="InterPro" id="IPR036271">
    <property type="entry name" value="Tet_transcr_reg_TetR-rel_C_sf"/>
</dbReference>
<protein>
    <submittedName>
        <fullName evidence="7">Fatty acid metabolism regulator protein</fullName>
    </submittedName>
</protein>
<dbReference type="SUPFAM" id="SSF46689">
    <property type="entry name" value="Homeodomain-like"/>
    <property type="match status" value="1"/>
</dbReference>
<evidence type="ECO:0000256" key="5">
    <source>
        <dbReference type="SAM" id="Phobius"/>
    </source>
</evidence>
<dbReference type="GO" id="GO:0045892">
    <property type="term" value="P:negative regulation of DNA-templated transcription"/>
    <property type="evidence" value="ECO:0007669"/>
    <property type="project" value="UniProtKB-ARBA"/>
</dbReference>
<dbReference type="PROSITE" id="PS50977">
    <property type="entry name" value="HTH_TETR_2"/>
    <property type="match status" value="1"/>
</dbReference>
<dbReference type="FunFam" id="1.10.10.60:FF:000141">
    <property type="entry name" value="TetR family transcriptional regulator"/>
    <property type="match status" value="1"/>
</dbReference>
<dbReference type="GO" id="GO:0000976">
    <property type="term" value="F:transcription cis-regulatory region binding"/>
    <property type="evidence" value="ECO:0007669"/>
    <property type="project" value="TreeGrafter"/>
</dbReference>
<evidence type="ECO:0000256" key="2">
    <source>
        <dbReference type="ARBA" id="ARBA00023125"/>
    </source>
</evidence>
<comment type="caution">
    <text evidence="7">The sequence shown here is derived from an EMBL/GenBank/DDBJ whole genome shotgun (WGS) entry which is preliminary data.</text>
</comment>
<feature type="domain" description="HTH tetR-type" evidence="6">
    <location>
        <begin position="6"/>
        <end position="66"/>
    </location>
</feature>
<dbReference type="Pfam" id="PF00440">
    <property type="entry name" value="TetR_N"/>
    <property type="match status" value="1"/>
</dbReference>
<dbReference type="InterPro" id="IPR001647">
    <property type="entry name" value="HTH_TetR"/>
</dbReference>
<dbReference type="PRINTS" id="PR00455">
    <property type="entry name" value="HTHTETR"/>
</dbReference>
<dbReference type="SUPFAM" id="SSF48498">
    <property type="entry name" value="Tetracyclin repressor-like, C-terminal domain"/>
    <property type="match status" value="1"/>
</dbReference>
<sequence>MSRETGDKRRQILAAAVAVFADKGFHRARIADIAAAAGVGKGTIYEYFPSKKELFQQLLVHIFNTYLEHLRRICREEESLEGFLRRLIDESLEHFQMHREIARILLSDQPPVDAVTQRLFFAVQQEKLQRLRDRLQAARERGEMRPVPADLAAIMVSGFIAALGHQLFFYNKQEMDLAALSTRAIDLILRGIAGSGR</sequence>
<keyword evidence="2 4" id="KW-0238">DNA-binding</keyword>
<dbReference type="PANTHER" id="PTHR30055">
    <property type="entry name" value="HTH-TYPE TRANSCRIPTIONAL REGULATOR RUTR"/>
    <property type="match status" value="1"/>
</dbReference>
<keyword evidence="5" id="KW-1133">Transmembrane helix</keyword>
<evidence type="ECO:0000256" key="3">
    <source>
        <dbReference type="ARBA" id="ARBA00023163"/>
    </source>
</evidence>
<dbReference type="InterPro" id="IPR009057">
    <property type="entry name" value="Homeodomain-like_sf"/>
</dbReference>
<name>A0A1J5P0M2_NEOTH</name>
<accession>A0A1J5P0M2</accession>
<feature type="DNA-binding region" description="H-T-H motif" evidence="4">
    <location>
        <begin position="29"/>
        <end position="48"/>
    </location>
</feature>
<dbReference type="OrthoDB" id="9785164at2"/>
<keyword evidence="3" id="KW-0804">Transcription</keyword>
<dbReference type="Proteomes" id="UP000182811">
    <property type="component" value="Unassembled WGS sequence"/>
</dbReference>
<evidence type="ECO:0000259" key="6">
    <source>
        <dbReference type="PROSITE" id="PS50977"/>
    </source>
</evidence>
<organism evidence="7 8">
    <name type="scientific">Neomoorella thermoacetica</name>
    <name type="common">Clostridium thermoaceticum</name>
    <dbReference type="NCBI Taxonomy" id="1525"/>
    <lineage>
        <taxon>Bacteria</taxon>
        <taxon>Bacillati</taxon>
        <taxon>Bacillota</taxon>
        <taxon>Clostridia</taxon>
        <taxon>Neomoorellales</taxon>
        <taxon>Neomoorellaceae</taxon>
        <taxon>Neomoorella</taxon>
    </lineage>
</organism>
<dbReference type="AlphaFoldDB" id="A0A1J5P0M2"/>
<keyword evidence="5" id="KW-0812">Transmembrane</keyword>
<dbReference type="Gene3D" id="1.10.357.10">
    <property type="entry name" value="Tetracycline Repressor, domain 2"/>
    <property type="match status" value="1"/>
</dbReference>
<keyword evidence="5" id="KW-0472">Membrane</keyword>
<reference evidence="7 8" key="1">
    <citation type="submission" date="2016-08" db="EMBL/GenBank/DDBJ databases">
        <title>Genome-based comparison of Moorella thermoacetic strains.</title>
        <authorList>
            <person name="Poehlein A."/>
            <person name="Bengelsdorf F.R."/>
            <person name="Esser C."/>
            <person name="Duerre P."/>
            <person name="Daniel R."/>
        </authorList>
    </citation>
    <scope>NUCLEOTIDE SEQUENCE [LARGE SCALE GENOMIC DNA]</scope>
    <source>
        <strain evidence="7 8">DSM 21394</strain>
    </source>
</reference>
<dbReference type="EMBL" id="MDDC01000019">
    <property type="protein sequence ID" value="OIQ57549.1"/>
    <property type="molecule type" value="Genomic_DNA"/>
</dbReference>
<dbReference type="PANTHER" id="PTHR30055:SF234">
    <property type="entry name" value="HTH-TYPE TRANSCRIPTIONAL REGULATOR BETI"/>
    <property type="match status" value="1"/>
</dbReference>
<evidence type="ECO:0000313" key="7">
    <source>
        <dbReference type="EMBL" id="OIQ57549.1"/>
    </source>
</evidence>
<keyword evidence="1" id="KW-0805">Transcription regulation</keyword>
<dbReference type="Gene3D" id="1.10.10.60">
    <property type="entry name" value="Homeodomain-like"/>
    <property type="match status" value="1"/>
</dbReference>
<evidence type="ECO:0000256" key="4">
    <source>
        <dbReference type="PROSITE-ProRule" id="PRU00335"/>
    </source>
</evidence>